<evidence type="ECO:0008006" key="3">
    <source>
        <dbReference type="Google" id="ProtNLM"/>
    </source>
</evidence>
<organism evidence="1 2">
    <name type="scientific">Escherichia phage vB_vPM_PD112</name>
    <dbReference type="NCBI Taxonomy" id="2315580"/>
    <lineage>
        <taxon>Viruses</taxon>
        <taxon>Duplodnaviria</taxon>
        <taxon>Heunggongvirae</taxon>
        <taxon>Uroviricota</taxon>
        <taxon>Caudoviricetes</taxon>
        <taxon>Pantevenvirales</taxon>
        <taxon>Straboviridae</taxon>
        <taxon>Tevenvirinae</taxon>
        <taxon>Tequatrovirus</taxon>
        <taxon>Tequatrovirus pd112</taxon>
    </lineage>
</organism>
<dbReference type="RefSeq" id="YP_010072945.1">
    <property type="nucleotide sequence ID" value="NC_054928.1"/>
</dbReference>
<dbReference type="Proteomes" id="UP000272714">
    <property type="component" value="Segment"/>
</dbReference>
<sequence>MEKSEYREMIQNPVYDVVKLPENWKELFEMLMGDNADLRKEWMSQ</sequence>
<protein>
    <recommendedName>
        <fullName evidence="3">Topoisomerase II large subunit</fullName>
    </recommendedName>
</protein>
<keyword evidence="2" id="KW-1185">Reference proteome</keyword>
<name>A0A386KK40_9CAUD</name>
<evidence type="ECO:0000313" key="2">
    <source>
        <dbReference type="Proteomes" id="UP000272714"/>
    </source>
</evidence>
<dbReference type="GeneID" id="65061680"/>
<evidence type="ECO:0000313" key="1">
    <source>
        <dbReference type="EMBL" id="AYD85269.1"/>
    </source>
</evidence>
<accession>A0A386KK40</accession>
<dbReference type="EMBL" id="MH837626">
    <property type="protein sequence ID" value="AYD85269.1"/>
    <property type="molecule type" value="Genomic_DNA"/>
</dbReference>
<reference evidence="2" key="1">
    <citation type="submission" date="2018-08" db="EMBL/GenBank/DDBJ databases">
        <authorList>
            <person name="Liu G."/>
            <person name="Sun H."/>
            <person name="Ren H."/>
            <person name="Pan Q."/>
        </authorList>
    </citation>
    <scope>NUCLEOTIDE SEQUENCE [LARGE SCALE GENOMIC DNA]</scope>
</reference>
<dbReference type="KEGG" id="vg:65061680"/>
<proteinExistence type="predicted"/>